<keyword evidence="4" id="KW-0677">Repeat</keyword>
<dbReference type="Proteomes" id="UP001558652">
    <property type="component" value="Unassembled WGS sequence"/>
</dbReference>
<dbReference type="InterPro" id="IPR013235">
    <property type="entry name" value="PPP_dom"/>
</dbReference>
<dbReference type="PRINTS" id="PR00114">
    <property type="entry name" value="STPHPHTASE"/>
</dbReference>
<dbReference type="InterPro" id="IPR006186">
    <property type="entry name" value="Ser/Thr-sp_prot-phosphatase"/>
</dbReference>
<dbReference type="InterPro" id="IPR029052">
    <property type="entry name" value="Metallo-depent_PP-like"/>
</dbReference>
<evidence type="ECO:0000256" key="7">
    <source>
        <dbReference type="ARBA" id="ARBA00023211"/>
    </source>
</evidence>
<evidence type="ECO:0000256" key="6">
    <source>
        <dbReference type="ARBA" id="ARBA00022803"/>
    </source>
</evidence>
<comment type="cofactor">
    <cofactor evidence="1">
        <name>Mn(2+)</name>
        <dbReference type="ChEBI" id="CHEBI:29035"/>
    </cofactor>
</comment>
<evidence type="ECO:0000256" key="5">
    <source>
        <dbReference type="ARBA" id="ARBA00022801"/>
    </source>
</evidence>
<keyword evidence="10" id="KW-1185">Reference proteome</keyword>
<keyword evidence="7" id="KW-0464">Manganese</keyword>
<evidence type="ECO:0000256" key="4">
    <source>
        <dbReference type="ARBA" id="ARBA00022737"/>
    </source>
</evidence>
<dbReference type="SUPFAM" id="SSF56300">
    <property type="entry name" value="Metallo-dependent phosphatases"/>
    <property type="match status" value="1"/>
</dbReference>
<dbReference type="Pfam" id="PF08321">
    <property type="entry name" value="PPP5"/>
    <property type="match status" value="1"/>
</dbReference>
<accession>A0ABD0YBH4</accession>
<comment type="caution">
    <text evidence="9">The sequence shown here is derived from an EMBL/GenBank/DDBJ whole genome shotgun (WGS) entry which is preliminary data.</text>
</comment>
<evidence type="ECO:0000259" key="8">
    <source>
        <dbReference type="SMART" id="SM00156"/>
    </source>
</evidence>
<dbReference type="PANTHER" id="PTHR45668:SF5">
    <property type="entry name" value="SERINE_THREONINE-PROTEIN PHOSPHATASE 5"/>
    <property type="match status" value="1"/>
</dbReference>
<dbReference type="Gene3D" id="3.60.21.10">
    <property type="match status" value="1"/>
</dbReference>
<name>A0ABD0YBH4_9HEMI</name>
<dbReference type="InterPro" id="IPR004843">
    <property type="entry name" value="Calcineurin-like_PHP"/>
</dbReference>
<proteinExistence type="predicted"/>
<dbReference type="SMART" id="SM00156">
    <property type="entry name" value="PP2Ac"/>
    <property type="match status" value="1"/>
</dbReference>
<keyword evidence="3" id="KW-0479">Metal-binding</keyword>
<evidence type="ECO:0000256" key="1">
    <source>
        <dbReference type="ARBA" id="ARBA00001936"/>
    </source>
</evidence>
<dbReference type="InterPro" id="IPR051134">
    <property type="entry name" value="PPP_phosphatase"/>
</dbReference>
<dbReference type="PANTHER" id="PTHR45668">
    <property type="entry name" value="SERINE/THREONINE-PROTEIN PHOSPHATASE 5-RELATED"/>
    <property type="match status" value="1"/>
</dbReference>
<evidence type="ECO:0000256" key="3">
    <source>
        <dbReference type="ARBA" id="ARBA00022723"/>
    </source>
</evidence>
<protein>
    <recommendedName>
        <fullName evidence="2">protein-serine/threonine phosphatase</fullName>
        <ecNumber evidence="2">3.1.3.16</ecNumber>
    </recommendedName>
</protein>
<reference evidence="9 10" key="1">
    <citation type="submission" date="2024-07" db="EMBL/GenBank/DDBJ databases">
        <title>Chromosome-level genome assembly of the water stick insect Ranatra chinensis (Heteroptera: Nepidae).</title>
        <authorList>
            <person name="Liu X."/>
        </authorList>
    </citation>
    <scope>NUCLEOTIDE SEQUENCE [LARGE SCALE GENOMIC DNA]</scope>
    <source>
        <strain evidence="9">Cailab_2021Rc</strain>
        <tissue evidence="9">Muscle</tissue>
    </source>
</reference>
<evidence type="ECO:0000313" key="9">
    <source>
        <dbReference type="EMBL" id="KAL1124683.1"/>
    </source>
</evidence>
<dbReference type="GO" id="GO:0004722">
    <property type="term" value="F:protein serine/threonine phosphatase activity"/>
    <property type="evidence" value="ECO:0007669"/>
    <property type="project" value="UniProtKB-EC"/>
</dbReference>
<dbReference type="Pfam" id="PF00149">
    <property type="entry name" value="Metallophos"/>
    <property type="match status" value="1"/>
</dbReference>
<evidence type="ECO:0000256" key="2">
    <source>
        <dbReference type="ARBA" id="ARBA00013081"/>
    </source>
</evidence>
<dbReference type="EMBL" id="JBFDAA010000010">
    <property type="protein sequence ID" value="KAL1124683.1"/>
    <property type="molecule type" value="Genomic_DNA"/>
</dbReference>
<dbReference type="CDD" id="cd07417">
    <property type="entry name" value="MPP_PP5_C"/>
    <property type="match status" value="1"/>
</dbReference>
<keyword evidence="6" id="KW-0802">TPR repeat</keyword>
<dbReference type="EC" id="3.1.3.16" evidence="2"/>
<organism evidence="9 10">
    <name type="scientific">Ranatra chinensis</name>
    <dbReference type="NCBI Taxonomy" id="642074"/>
    <lineage>
        <taxon>Eukaryota</taxon>
        <taxon>Metazoa</taxon>
        <taxon>Ecdysozoa</taxon>
        <taxon>Arthropoda</taxon>
        <taxon>Hexapoda</taxon>
        <taxon>Insecta</taxon>
        <taxon>Pterygota</taxon>
        <taxon>Neoptera</taxon>
        <taxon>Paraneoptera</taxon>
        <taxon>Hemiptera</taxon>
        <taxon>Heteroptera</taxon>
        <taxon>Panheteroptera</taxon>
        <taxon>Nepomorpha</taxon>
        <taxon>Nepidae</taxon>
        <taxon>Ranatrinae</taxon>
        <taxon>Ranatra</taxon>
    </lineage>
</organism>
<gene>
    <name evidence="9" type="ORF">AAG570_001307</name>
</gene>
<dbReference type="GO" id="GO:0046872">
    <property type="term" value="F:metal ion binding"/>
    <property type="evidence" value="ECO:0007669"/>
    <property type="project" value="UniProtKB-KW"/>
</dbReference>
<keyword evidence="5" id="KW-0378">Hydrolase</keyword>
<dbReference type="AlphaFoldDB" id="A0ABD0YBH4"/>
<evidence type="ECO:0000313" key="10">
    <source>
        <dbReference type="Proteomes" id="UP001558652"/>
    </source>
</evidence>
<sequence length="292" mass="32836">MKTFKAQGRLHERYACKILLQVGELFSKVPSLVDITLGKDETFTICGDIHGQFYDLMNIFEINGFPSPSKGYLFNGDFVDRGAFSVECALTLFAYKLLYPDNFHLARGNHESSAMNALYGFEKEVNAKYPSWMARLFAMVFNQLPLAHCFNGKVLVLHGGLFSEEGVTLNDIRSIERNREPPEEGLMSDILWSDPQEEMGRSPSGRGAGVRFGPDVTEKFLASNELKYIIRSHEAKSEGYEIGQGGKCLTVFSAPNYRDVMGNKGAFIRFRGKDLMAEFVTFEAVRHPEPIN</sequence>
<dbReference type="InterPro" id="IPR041753">
    <property type="entry name" value="PP5_C"/>
</dbReference>
<feature type="domain" description="Serine/threonine specific protein phosphatases" evidence="8">
    <location>
        <begin position="10"/>
        <end position="286"/>
    </location>
</feature>